<keyword evidence="2" id="KW-1185">Reference proteome</keyword>
<gene>
    <name evidence="1" type="ORF">EXY23_15780</name>
</gene>
<evidence type="ECO:0008006" key="3">
    <source>
        <dbReference type="Google" id="ProtNLM"/>
    </source>
</evidence>
<proteinExistence type="predicted"/>
<evidence type="ECO:0000313" key="2">
    <source>
        <dbReference type="Proteomes" id="UP000295023"/>
    </source>
</evidence>
<dbReference type="EMBL" id="SKBM01000015">
    <property type="protein sequence ID" value="TCZ58673.1"/>
    <property type="molecule type" value="Genomic_DNA"/>
</dbReference>
<dbReference type="OrthoDB" id="7845978at2"/>
<dbReference type="RefSeq" id="WP_132291251.1">
    <property type="nucleotide sequence ID" value="NZ_SKBM01000015.1"/>
</dbReference>
<dbReference type="Gene3D" id="1.20.120.330">
    <property type="entry name" value="Nucleotidyltransferases domain 2"/>
    <property type="match status" value="1"/>
</dbReference>
<evidence type="ECO:0000313" key="1">
    <source>
        <dbReference type="EMBL" id="TCZ58673.1"/>
    </source>
</evidence>
<accession>A0A4R4DFI9</accession>
<name>A0A4R4DFI9_9PROT</name>
<sequence length="167" mass="18666">MIDPSELLAVARDLADTRTGPPSQARLRRAVSTAYYALFHKVLRSAAERFMGPGQDSSAGYTILYRSFDHAHMKRVCEELQPSTLKARLRAQLRRDAVSQDTRNFTSNFPTLQDARHRADYDPTARFLPSFASALIDAAEVSMDALDRIDAEEKAAVLALLMVRARP</sequence>
<dbReference type="AlphaFoldDB" id="A0A4R4DFI9"/>
<reference evidence="1 2" key="1">
    <citation type="submission" date="2019-03" db="EMBL/GenBank/DDBJ databases">
        <title>Paracraurococcus aquatilis NE82 genome sequence.</title>
        <authorList>
            <person name="Zhao Y."/>
            <person name="Du Z."/>
        </authorList>
    </citation>
    <scope>NUCLEOTIDE SEQUENCE [LARGE SCALE GENOMIC DNA]</scope>
    <source>
        <strain evidence="1 2">NE82</strain>
    </source>
</reference>
<organism evidence="1 2">
    <name type="scientific">Roseicella aquatilis</name>
    <dbReference type="NCBI Taxonomy" id="2527868"/>
    <lineage>
        <taxon>Bacteria</taxon>
        <taxon>Pseudomonadati</taxon>
        <taxon>Pseudomonadota</taxon>
        <taxon>Alphaproteobacteria</taxon>
        <taxon>Acetobacterales</taxon>
        <taxon>Roseomonadaceae</taxon>
        <taxon>Roseicella</taxon>
    </lineage>
</organism>
<dbReference type="Proteomes" id="UP000295023">
    <property type="component" value="Unassembled WGS sequence"/>
</dbReference>
<comment type="caution">
    <text evidence="1">The sequence shown here is derived from an EMBL/GenBank/DDBJ whole genome shotgun (WGS) entry which is preliminary data.</text>
</comment>
<protein>
    <recommendedName>
        <fullName evidence="3">HEPN domain-containing protein</fullName>
    </recommendedName>
</protein>